<evidence type="ECO:0000256" key="12">
    <source>
        <dbReference type="ARBA" id="ARBA00039357"/>
    </source>
</evidence>
<evidence type="ECO:0000256" key="13">
    <source>
        <dbReference type="ARBA" id="ARBA00039666"/>
    </source>
</evidence>
<evidence type="ECO:0000256" key="10">
    <source>
        <dbReference type="ARBA" id="ARBA00023242"/>
    </source>
</evidence>
<keyword evidence="6" id="KW-0963">Cytoplasm</keyword>
<dbReference type="FunFam" id="3.40.50.1000:FF:000051">
    <property type="entry name" value="Phospholysine phosphohistidine inorganic pyrophosphate phosphatase"/>
    <property type="match status" value="1"/>
</dbReference>
<dbReference type="Gene3D" id="3.40.50.1000">
    <property type="entry name" value="HAD superfamily/HAD-like"/>
    <property type="match status" value="2"/>
</dbReference>
<dbReference type="GO" id="GO:0005737">
    <property type="term" value="C:cytoplasm"/>
    <property type="evidence" value="ECO:0007669"/>
    <property type="project" value="UniProtKB-SubCell"/>
</dbReference>
<keyword evidence="8" id="KW-0378">Hydrolase</keyword>
<gene>
    <name evidence="16" type="primary">LOC105366111</name>
</gene>
<dbReference type="NCBIfam" id="TIGR01460">
    <property type="entry name" value="HAD-SF-IIA"/>
    <property type="match status" value="1"/>
</dbReference>
<dbReference type="GO" id="GO:0005634">
    <property type="term" value="C:nucleus"/>
    <property type="evidence" value="ECO:0007669"/>
    <property type="project" value="UniProtKB-SubCell"/>
</dbReference>
<organism evidence="15 16">
    <name type="scientific">Ceratosolen solmsi marchali</name>
    <dbReference type="NCBI Taxonomy" id="326594"/>
    <lineage>
        <taxon>Eukaryota</taxon>
        <taxon>Metazoa</taxon>
        <taxon>Ecdysozoa</taxon>
        <taxon>Arthropoda</taxon>
        <taxon>Hexapoda</taxon>
        <taxon>Insecta</taxon>
        <taxon>Pterygota</taxon>
        <taxon>Neoptera</taxon>
        <taxon>Endopterygota</taxon>
        <taxon>Hymenoptera</taxon>
        <taxon>Apocrita</taxon>
        <taxon>Proctotrupomorpha</taxon>
        <taxon>Chalcidoidea</taxon>
        <taxon>Agaonidae</taxon>
        <taxon>Agaoninae</taxon>
        <taxon>Ceratosolen</taxon>
    </lineage>
</organism>
<dbReference type="RefSeq" id="XP_011502738.1">
    <property type="nucleotide sequence ID" value="XM_011504436.1"/>
</dbReference>
<evidence type="ECO:0000256" key="4">
    <source>
        <dbReference type="ARBA" id="ARBA00007958"/>
    </source>
</evidence>
<evidence type="ECO:0000256" key="6">
    <source>
        <dbReference type="ARBA" id="ARBA00022490"/>
    </source>
</evidence>
<dbReference type="GO" id="GO:0016791">
    <property type="term" value="F:phosphatase activity"/>
    <property type="evidence" value="ECO:0007669"/>
    <property type="project" value="InterPro"/>
</dbReference>
<dbReference type="PANTHER" id="PTHR19288:SF46">
    <property type="entry name" value="HALOACID DEHALOGENASE-LIKE HYDROLASE DOMAIN-CONTAINING PROTEIN 2"/>
    <property type="match status" value="1"/>
</dbReference>
<dbReference type="GO" id="GO:0004427">
    <property type="term" value="F:inorganic diphosphate phosphatase activity"/>
    <property type="evidence" value="ECO:0007669"/>
    <property type="project" value="UniProtKB-EC"/>
</dbReference>
<evidence type="ECO:0000256" key="2">
    <source>
        <dbReference type="ARBA" id="ARBA00004123"/>
    </source>
</evidence>
<keyword evidence="15" id="KW-1185">Reference proteome</keyword>
<dbReference type="NCBIfam" id="TIGR01549">
    <property type="entry name" value="HAD-SF-IA-v1"/>
    <property type="match status" value="1"/>
</dbReference>
<dbReference type="NCBIfam" id="TIGR01458">
    <property type="entry name" value="HAD-SF-IIA-hyp3"/>
    <property type="match status" value="1"/>
</dbReference>
<dbReference type="InterPro" id="IPR036412">
    <property type="entry name" value="HAD-like_sf"/>
</dbReference>
<dbReference type="InterPro" id="IPR023214">
    <property type="entry name" value="HAD_sf"/>
</dbReference>
<evidence type="ECO:0000256" key="9">
    <source>
        <dbReference type="ARBA" id="ARBA00022842"/>
    </source>
</evidence>
<dbReference type="GO" id="GO:0046872">
    <property type="term" value="F:metal ion binding"/>
    <property type="evidence" value="ECO:0007669"/>
    <property type="project" value="UniProtKB-KW"/>
</dbReference>
<comment type="subcellular location">
    <subcellularLocation>
        <location evidence="3">Cytoplasm</location>
    </subcellularLocation>
    <subcellularLocation>
        <location evidence="2">Nucleus</location>
    </subcellularLocation>
</comment>
<dbReference type="Pfam" id="PF13344">
    <property type="entry name" value="Hydrolase_6"/>
    <property type="match status" value="1"/>
</dbReference>
<name>A0AAJ7E031_9HYME</name>
<keyword evidence="7" id="KW-0479">Metal-binding</keyword>
<proteinExistence type="inferred from homology"/>
<evidence type="ECO:0000256" key="14">
    <source>
        <dbReference type="ARBA" id="ARBA00047820"/>
    </source>
</evidence>
<evidence type="ECO:0000256" key="1">
    <source>
        <dbReference type="ARBA" id="ARBA00001946"/>
    </source>
</evidence>
<dbReference type="EC" id="3.6.1.1" evidence="5"/>
<dbReference type="GeneID" id="105366111"/>
<dbReference type="SUPFAM" id="SSF56784">
    <property type="entry name" value="HAD-like"/>
    <property type="match status" value="1"/>
</dbReference>
<comment type="similarity">
    <text evidence="4">Belongs to the HAD-like hydrolase superfamily.</text>
</comment>
<evidence type="ECO:0000256" key="7">
    <source>
        <dbReference type="ARBA" id="ARBA00022723"/>
    </source>
</evidence>
<dbReference type="InterPro" id="IPR006357">
    <property type="entry name" value="HAD-SF_hydro_IIA"/>
</dbReference>
<evidence type="ECO:0000256" key="3">
    <source>
        <dbReference type="ARBA" id="ARBA00004496"/>
    </source>
</evidence>
<keyword evidence="10" id="KW-0539">Nucleus</keyword>
<comment type="catalytic activity">
    <reaction evidence="14">
        <text>diphosphate + H2O = 2 phosphate + H(+)</text>
        <dbReference type="Rhea" id="RHEA:24576"/>
        <dbReference type="ChEBI" id="CHEBI:15377"/>
        <dbReference type="ChEBI" id="CHEBI:15378"/>
        <dbReference type="ChEBI" id="CHEBI:33019"/>
        <dbReference type="ChEBI" id="CHEBI:43474"/>
        <dbReference type="EC" id="3.6.1.1"/>
    </reaction>
</comment>
<reference evidence="16" key="1">
    <citation type="submission" date="2025-08" db="UniProtKB">
        <authorList>
            <consortium name="RefSeq"/>
        </authorList>
    </citation>
    <scope>IDENTIFICATION</scope>
</reference>
<evidence type="ECO:0000256" key="5">
    <source>
        <dbReference type="ARBA" id="ARBA00012146"/>
    </source>
</evidence>
<keyword evidence="9" id="KW-0460">Magnesium</keyword>
<comment type="cofactor">
    <cofactor evidence="1">
        <name>Mg(2+)</name>
        <dbReference type="ChEBI" id="CHEBI:18420"/>
    </cofactor>
</comment>
<evidence type="ECO:0000313" key="15">
    <source>
        <dbReference type="Proteomes" id="UP000695007"/>
    </source>
</evidence>
<dbReference type="PANTHER" id="PTHR19288">
    <property type="entry name" value="4-NITROPHENYLPHOSPHATASE-RELATED"/>
    <property type="match status" value="1"/>
</dbReference>
<accession>A0AAJ7E031</accession>
<dbReference type="KEGG" id="csol:105366111"/>
<dbReference type="CDD" id="cd07509">
    <property type="entry name" value="HAD_PPase"/>
    <property type="match status" value="1"/>
</dbReference>
<evidence type="ECO:0000256" key="11">
    <source>
        <dbReference type="ARBA" id="ARBA00037258"/>
    </source>
</evidence>
<dbReference type="InterPro" id="IPR006439">
    <property type="entry name" value="HAD-SF_hydro_IA"/>
</dbReference>
<comment type="function">
    <text evidence="11">Phosphatase that hydrolyzes imidodiphosphate, 3-phosphohistidine and 6-phospholysine. Has broad substrate specificity and can also hydrolyze inorganic diphosphate, but with lower efficiency.</text>
</comment>
<evidence type="ECO:0000256" key="8">
    <source>
        <dbReference type="ARBA" id="ARBA00022801"/>
    </source>
</evidence>
<dbReference type="AlphaFoldDB" id="A0AAJ7E031"/>
<sequence length="257" mass="28256">MSNKVKLVLIDLSGTLHVENTAIPGAVEAIKRLRNSHVTLKFVTNTSKESKHVLHNRLIKLGFDIKMDEIFSSLVAAKHIIRHYKINPLLIIDNAALEEFDNLVDFTSPFNAVVIGLAPDKLNYENLNNAFRLLLNGARLIAIHEARYYKSVDGLSLGPGAFIKGLEYSANVKAEVIGKPTSEFFKAALEGISPEDAIMIGDDINDDIAGAQLIGIKGFLVETGKYCLGDENLIEPFPTKVCNSITHAVDIILKDYI</sequence>
<protein>
    <recommendedName>
        <fullName evidence="13">Haloacid dehalogenase-like hydrolase domain-containing protein 2</fullName>
        <ecNumber evidence="5">3.6.1.1</ecNumber>
    </recommendedName>
    <alternativeName>
        <fullName evidence="12">Phospholysine phosphohistidine inorganic pyrophosphate phosphatase</fullName>
    </alternativeName>
</protein>
<dbReference type="InterPro" id="IPR006355">
    <property type="entry name" value="LHPP/HDHD2"/>
</dbReference>
<dbReference type="Proteomes" id="UP000695007">
    <property type="component" value="Unplaced"/>
</dbReference>
<evidence type="ECO:0000313" key="16">
    <source>
        <dbReference type="RefSeq" id="XP_011502738.1"/>
    </source>
</evidence>
<dbReference type="Pfam" id="PF13242">
    <property type="entry name" value="Hydrolase_like"/>
    <property type="match status" value="1"/>
</dbReference>